<feature type="region of interest" description="Disordered" evidence="5">
    <location>
        <begin position="1"/>
        <end position="23"/>
    </location>
</feature>
<sequence>MFPGKSTEVEEDKKEQDLESEWESRRSKFYNVGYKDGLEEGKSATLQQGFDEGYRQSTAAGYSEGLKKGKQATLDACTQLLKKG</sequence>
<feature type="domain" description="Essential protein Yae1 N-terminal" evidence="6">
    <location>
        <begin position="33"/>
        <end position="56"/>
    </location>
</feature>
<dbReference type="EMBL" id="JALJOT010000002">
    <property type="protein sequence ID" value="KAK9917843.1"/>
    <property type="molecule type" value="Genomic_DNA"/>
</dbReference>
<feature type="compositionally biased region" description="Basic and acidic residues" evidence="5">
    <location>
        <begin position="7"/>
        <end position="23"/>
    </location>
</feature>
<proteinExistence type="predicted"/>
<dbReference type="Pfam" id="PF09811">
    <property type="entry name" value="Yae1_N"/>
    <property type="match status" value="1"/>
</dbReference>
<dbReference type="Proteomes" id="UP001491310">
    <property type="component" value="Unassembled WGS sequence"/>
</dbReference>
<keyword evidence="8" id="KW-1185">Reference proteome</keyword>
<evidence type="ECO:0000313" key="8">
    <source>
        <dbReference type="Proteomes" id="UP001491310"/>
    </source>
</evidence>
<reference evidence="7 8" key="1">
    <citation type="journal article" date="2024" name="Nat. Commun.">
        <title>Phylogenomics reveals the evolutionary origins of lichenization in chlorophyte algae.</title>
        <authorList>
            <person name="Puginier C."/>
            <person name="Libourel C."/>
            <person name="Otte J."/>
            <person name="Skaloud P."/>
            <person name="Haon M."/>
            <person name="Grisel S."/>
            <person name="Petersen M."/>
            <person name="Berrin J.G."/>
            <person name="Delaux P.M."/>
            <person name="Dal Grande F."/>
            <person name="Keller J."/>
        </authorList>
    </citation>
    <scope>NUCLEOTIDE SEQUENCE [LARGE SCALE GENOMIC DNA]</scope>
    <source>
        <strain evidence="7 8">SAG 216-7</strain>
    </source>
</reference>
<organism evidence="7 8">
    <name type="scientific">Coccomyxa subellipsoidea</name>
    <dbReference type="NCBI Taxonomy" id="248742"/>
    <lineage>
        <taxon>Eukaryota</taxon>
        <taxon>Viridiplantae</taxon>
        <taxon>Chlorophyta</taxon>
        <taxon>core chlorophytes</taxon>
        <taxon>Trebouxiophyceae</taxon>
        <taxon>Trebouxiophyceae incertae sedis</taxon>
        <taxon>Coccomyxaceae</taxon>
        <taxon>Coccomyxa</taxon>
    </lineage>
</organism>
<dbReference type="PANTHER" id="PTHR18829:SF0">
    <property type="entry name" value="PROTEIN YAE1 HOMOLOG"/>
    <property type="match status" value="1"/>
</dbReference>
<dbReference type="InterPro" id="IPR019191">
    <property type="entry name" value="Essential_protein_Yae1_N"/>
</dbReference>
<evidence type="ECO:0000256" key="4">
    <source>
        <dbReference type="ARBA" id="ARBA00023242"/>
    </source>
</evidence>
<evidence type="ECO:0000256" key="5">
    <source>
        <dbReference type="SAM" id="MobiDB-lite"/>
    </source>
</evidence>
<keyword evidence="4" id="KW-0539">Nucleus</keyword>
<evidence type="ECO:0000259" key="6">
    <source>
        <dbReference type="Pfam" id="PF09811"/>
    </source>
</evidence>
<dbReference type="PANTHER" id="PTHR18829">
    <property type="entry name" value="PROTEIN YAE1 HOMOLOG"/>
    <property type="match status" value="1"/>
</dbReference>
<keyword evidence="3" id="KW-0963">Cytoplasm</keyword>
<evidence type="ECO:0000256" key="2">
    <source>
        <dbReference type="ARBA" id="ARBA00004496"/>
    </source>
</evidence>
<evidence type="ECO:0000313" key="7">
    <source>
        <dbReference type="EMBL" id="KAK9917843.1"/>
    </source>
</evidence>
<dbReference type="InterPro" id="IPR038881">
    <property type="entry name" value="Yae1-like"/>
</dbReference>
<gene>
    <name evidence="7" type="ORF">WJX75_008825</name>
</gene>
<evidence type="ECO:0000256" key="3">
    <source>
        <dbReference type="ARBA" id="ARBA00022490"/>
    </source>
</evidence>
<comment type="subcellular location">
    <subcellularLocation>
        <location evidence="2">Cytoplasm</location>
    </subcellularLocation>
    <subcellularLocation>
        <location evidence="1">Nucleus</location>
    </subcellularLocation>
</comment>
<accession>A0ABR2Z1M9</accession>
<name>A0ABR2Z1M9_9CHLO</name>
<protein>
    <recommendedName>
        <fullName evidence="6">Essential protein Yae1 N-terminal domain-containing protein</fullName>
    </recommendedName>
</protein>
<evidence type="ECO:0000256" key="1">
    <source>
        <dbReference type="ARBA" id="ARBA00004123"/>
    </source>
</evidence>
<comment type="caution">
    <text evidence="7">The sequence shown here is derived from an EMBL/GenBank/DDBJ whole genome shotgun (WGS) entry which is preliminary data.</text>
</comment>